<dbReference type="InterPro" id="IPR009695">
    <property type="entry name" value="Diacylglyc_glucosyltr_N"/>
</dbReference>
<protein>
    <submittedName>
        <fullName evidence="7">Glycosyltransferase</fullName>
    </submittedName>
</protein>
<dbReference type="InterPro" id="IPR007235">
    <property type="entry name" value="Glyco_trans_28_C"/>
</dbReference>
<evidence type="ECO:0000259" key="5">
    <source>
        <dbReference type="Pfam" id="PF04101"/>
    </source>
</evidence>
<dbReference type="InterPro" id="IPR050519">
    <property type="entry name" value="Glycosyltransf_28_UgtP"/>
</dbReference>
<evidence type="ECO:0000259" key="6">
    <source>
        <dbReference type="Pfam" id="PF06925"/>
    </source>
</evidence>
<comment type="subcellular location">
    <subcellularLocation>
        <location evidence="1">Membrane</location>
    </subcellularLocation>
</comment>
<dbReference type="Pfam" id="PF04101">
    <property type="entry name" value="Glyco_tran_28_C"/>
    <property type="match status" value="1"/>
</dbReference>
<reference evidence="8" key="1">
    <citation type="journal article" date="2019" name="Int. J. Syst. Evol. Microbiol.">
        <title>The Global Catalogue of Microorganisms (GCM) 10K type strain sequencing project: providing services to taxonomists for standard genome sequencing and annotation.</title>
        <authorList>
            <consortium name="The Broad Institute Genomics Platform"/>
            <consortium name="The Broad Institute Genome Sequencing Center for Infectious Disease"/>
            <person name="Wu L."/>
            <person name="Ma J."/>
        </authorList>
    </citation>
    <scope>NUCLEOTIDE SEQUENCE [LARGE SCALE GENOMIC DNA]</scope>
    <source>
        <strain evidence="8">KCTC 42143</strain>
    </source>
</reference>
<organism evidence="7 8">
    <name type="scientific">Carnobacterium antarcticum</name>
    <dbReference type="NCBI Taxonomy" id="2126436"/>
    <lineage>
        <taxon>Bacteria</taxon>
        <taxon>Bacillati</taxon>
        <taxon>Bacillota</taxon>
        <taxon>Bacilli</taxon>
        <taxon>Lactobacillales</taxon>
        <taxon>Carnobacteriaceae</taxon>
        <taxon>Carnobacterium</taxon>
    </lineage>
</organism>
<dbReference type="SUPFAM" id="SSF53756">
    <property type="entry name" value="UDP-Glycosyltransferase/glycogen phosphorylase"/>
    <property type="match status" value="1"/>
</dbReference>
<feature type="domain" description="Glycosyl transferase family 28 C-terminal" evidence="5">
    <location>
        <begin position="225"/>
        <end position="339"/>
    </location>
</feature>
<gene>
    <name evidence="7" type="ORF">ACFSBK_09935</name>
</gene>
<proteinExistence type="inferred from homology"/>
<accession>A0ABW4NP14</accession>
<dbReference type="Proteomes" id="UP001597285">
    <property type="component" value="Unassembled WGS sequence"/>
</dbReference>
<dbReference type="RefSeq" id="WP_058920084.1">
    <property type="nucleotide sequence ID" value="NZ_JBHSQC010000006.1"/>
</dbReference>
<comment type="similarity">
    <text evidence="2">Belongs to the glycosyltransferase 28 family.</text>
</comment>
<keyword evidence="4" id="KW-0808">Transferase</keyword>
<dbReference type="EMBL" id="JBHUFF010000018">
    <property type="protein sequence ID" value="MFD1800162.1"/>
    <property type="molecule type" value="Genomic_DNA"/>
</dbReference>
<dbReference type="PANTHER" id="PTHR43025:SF3">
    <property type="entry name" value="MONOGALACTOSYLDIACYLGLYCEROL SYNTHASE 1, CHLOROPLASTIC"/>
    <property type="match status" value="1"/>
</dbReference>
<sequence length="383" mass="42636">MLKPPKVLLLTGSYGNGHLEVAHALVAELNKRGIADIVVSDLFYEAHPILTSFTKQLYLKSFTKGQSIYGFLYYNSDYRMTDFRIDRIIDRYGYVRINQLMNTHDFDVVINTFPMQALPIYKQKNQHTVPFVNVLTDFCLHTRWVSDEINHFFVACGSLKEELLELGIDGKKITISGIPIKEAFYQTALQPLDSSSVNQNQAAQHVLISAGAFGVLKNLPALINKLSVQSNLILTVICGTNEELYNSLSSQYDGVPTVRILSYVNDMAALMKQADVMVTKSGGISLSEALALQVPLVLTPAVPGQERDNANLFEQEGMAITTRSEDEIVPAVLQVLKQPFLADHLKTQMSRHFYPYAAATIVDSVLDIIEETAGVKENNNENS</sequence>
<dbReference type="Pfam" id="PF06925">
    <property type="entry name" value="MGDG_synth"/>
    <property type="match status" value="1"/>
</dbReference>
<evidence type="ECO:0000256" key="1">
    <source>
        <dbReference type="ARBA" id="ARBA00004370"/>
    </source>
</evidence>
<keyword evidence="3" id="KW-0328">Glycosyltransferase</keyword>
<keyword evidence="8" id="KW-1185">Reference proteome</keyword>
<dbReference type="Gene3D" id="3.40.50.2000">
    <property type="entry name" value="Glycogen Phosphorylase B"/>
    <property type="match status" value="1"/>
</dbReference>
<evidence type="ECO:0000256" key="3">
    <source>
        <dbReference type="ARBA" id="ARBA00022676"/>
    </source>
</evidence>
<evidence type="ECO:0000256" key="2">
    <source>
        <dbReference type="ARBA" id="ARBA00006962"/>
    </source>
</evidence>
<comment type="caution">
    <text evidence="7">The sequence shown here is derived from an EMBL/GenBank/DDBJ whole genome shotgun (WGS) entry which is preliminary data.</text>
</comment>
<feature type="domain" description="Diacylglycerol glucosyltransferase N-terminal" evidence="6">
    <location>
        <begin position="18"/>
        <end position="180"/>
    </location>
</feature>
<evidence type="ECO:0000313" key="7">
    <source>
        <dbReference type="EMBL" id="MFD1800162.1"/>
    </source>
</evidence>
<name>A0ABW4NP14_9LACT</name>
<evidence type="ECO:0000256" key="4">
    <source>
        <dbReference type="ARBA" id="ARBA00022679"/>
    </source>
</evidence>
<dbReference type="PANTHER" id="PTHR43025">
    <property type="entry name" value="MONOGALACTOSYLDIACYLGLYCEROL SYNTHASE"/>
    <property type="match status" value="1"/>
</dbReference>
<evidence type="ECO:0000313" key="8">
    <source>
        <dbReference type="Proteomes" id="UP001597285"/>
    </source>
</evidence>